<gene>
    <name evidence="9" type="ORF">GPM918_LOCUS14622</name>
    <name evidence="10" type="ORF">SRO942_LOCUS14619</name>
</gene>
<comment type="similarity">
    <text evidence="2">Belongs to the peptidase C19 family.</text>
</comment>
<evidence type="ECO:0000256" key="2">
    <source>
        <dbReference type="ARBA" id="ARBA00009085"/>
    </source>
</evidence>
<evidence type="ECO:0000256" key="1">
    <source>
        <dbReference type="ARBA" id="ARBA00000707"/>
    </source>
</evidence>
<evidence type="ECO:0000256" key="4">
    <source>
        <dbReference type="ARBA" id="ARBA00022670"/>
    </source>
</evidence>
<dbReference type="InterPro" id="IPR050164">
    <property type="entry name" value="Peptidase_C19"/>
</dbReference>
<dbReference type="PROSITE" id="PS50235">
    <property type="entry name" value="USP_3"/>
    <property type="match status" value="1"/>
</dbReference>
<evidence type="ECO:0000256" key="5">
    <source>
        <dbReference type="ARBA" id="ARBA00022786"/>
    </source>
</evidence>
<evidence type="ECO:0000313" key="11">
    <source>
        <dbReference type="Proteomes" id="UP000663829"/>
    </source>
</evidence>
<dbReference type="InterPro" id="IPR001394">
    <property type="entry name" value="Peptidase_C19_UCH"/>
</dbReference>
<dbReference type="GO" id="GO:0006508">
    <property type="term" value="P:proteolysis"/>
    <property type="evidence" value="ECO:0007669"/>
    <property type="project" value="UniProtKB-KW"/>
</dbReference>
<dbReference type="Gene3D" id="3.90.70.10">
    <property type="entry name" value="Cysteine proteinases"/>
    <property type="match status" value="1"/>
</dbReference>
<keyword evidence="7" id="KW-0788">Thiol protease</keyword>
<organism evidence="9 11">
    <name type="scientific">Didymodactylos carnosus</name>
    <dbReference type="NCBI Taxonomy" id="1234261"/>
    <lineage>
        <taxon>Eukaryota</taxon>
        <taxon>Metazoa</taxon>
        <taxon>Spiralia</taxon>
        <taxon>Gnathifera</taxon>
        <taxon>Rotifera</taxon>
        <taxon>Eurotatoria</taxon>
        <taxon>Bdelloidea</taxon>
        <taxon>Philodinida</taxon>
        <taxon>Philodinidae</taxon>
        <taxon>Didymodactylos</taxon>
    </lineage>
</organism>
<dbReference type="GO" id="GO:0005634">
    <property type="term" value="C:nucleus"/>
    <property type="evidence" value="ECO:0007669"/>
    <property type="project" value="TreeGrafter"/>
</dbReference>
<name>A0A814I4A6_9BILA</name>
<dbReference type="EMBL" id="CAJNOQ010003551">
    <property type="protein sequence ID" value="CAF1017956.1"/>
    <property type="molecule type" value="Genomic_DNA"/>
</dbReference>
<evidence type="ECO:0000256" key="3">
    <source>
        <dbReference type="ARBA" id="ARBA00012759"/>
    </source>
</evidence>
<feature type="domain" description="USP" evidence="8">
    <location>
        <begin position="68"/>
        <end position="517"/>
    </location>
</feature>
<comment type="caution">
    <text evidence="9">The sequence shown here is derived from an EMBL/GenBank/DDBJ whole genome shotgun (WGS) entry which is preliminary data.</text>
</comment>
<keyword evidence="4" id="KW-0645">Protease</keyword>
<dbReference type="AlphaFoldDB" id="A0A814I4A6"/>
<keyword evidence="6" id="KW-0378">Hydrolase</keyword>
<dbReference type="EC" id="3.4.19.12" evidence="3"/>
<dbReference type="OrthoDB" id="289038at2759"/>
<evidence type="ECO:0000313" key="10">
    <source>
        <dbReference type="EMBL" id="CAF3789362.1"/>
    </source>
</evidence>
<dbReference type="InterPro" id="IPR028889">
    <property type="entry name" value="USP"/>
</dbReference>
<evidence type="ECO:0000259" key="8">
    <source>
        <dbReference type="PROSITE" id="PS50235"/>
    </source>
</evidence>
<dbReference type="GO" id="GO:0016579">
    <property type="term" value="P:protein deubiquitination"/>
    <property type="evidence" value="ECO:0007669"/>
    <property type="project" value="InterPro"/>
</dbReference>
<reference evidence="9" key="1">
    <citation type="submission" date="2021-02" db="EMBL/GenBank/DDBJ databases">
        <authorList>
            <person name="Nowell W R."/>
        </authorList>
    </citation>
    <scope>NUCLEOTIDE SEQUENCE</scope>
</reference>
<dbReference type="SUPFAM" id="SSF54001">
    <property type="entry name" value="Cysteine proteinases"/>
    <property type="match status" value="1"/>
</dbReference>
<dbReference type="Pfam" id="PF00443">
    <property type="entry name" value="UCH"/>
    <property type="match status" value="1"/>
</dbReference>
<comment type="catalytic activity">
    <reaction evidence="1">
        <text>Thiol-dependent hydrolysis of ester, thioester, amide, peptide and isopeptide bonds formed by the C-terminal Gly of ubiquitin (a 76-residue protein attached to proteins as an intracellular targeting signal).</text>
        <dbReference type="EC" id="3.4.19.12"/>
    </reaction>
</comment>
<dbReference type="PANTHER" id="PTHR24006:SF888">
    <property type="entry name" value="UBIQUITIN CARBOXYL-TERMINAL HYDROLASE 30"/>
    <property type="match status" value="1"/>
</dbReference>
<dbReference type="InterPro" id="IPR038765">
    <property type="entry name" value="Papain-like_cys_pep_sf"/>
</dbReference>
<keyword evidence="5" id="KW-0833">Ubl conjugation pathway</keyword>
<dbReference type="GO" id="GO:0005829">
    <property type="term" value="C:cytosol"/>
    <property type="evidence" value="ECO:0007669"/>
    <property type="project" value="TreeGrafter"/>
</dbReference>
<evidence type="ECO:0000256" key="6">
    <source>
        <dbReference type="ARBA" id="ARBA00022801"/>
    </source>
</evidence>
<proteinExistence type="inferred from homology"/>
<dbReference type="EMBL" id="CAJOBC010003550">
    <property type="protein sequence ID" value="CAF3789362.1"/>
    <property type="molecule type" value="Genomic_DNA"/>
</dbReference>
<evidence type="ECO:0000256" key="7">
    <source>
        <dbReference type="ARBA" id="ARBA00022807"/>
    </source>
</evidence>
<accession>A0A814I4A6</accession>
<sequence length="517" mass="59470">MQRSSISLTKTKQLVDRNNDFFSQTRPSYTLASRKNNDLTIYHEITTKKPMNANALQTSQDIFSHRRLGTYNIDGRTCSLNSLLQALASVNGFVDLLKSNGKAVKPECDALFTTFIELIVSLRNEHSAKKNHTIDTSLFFNLLCLNRPDVFAKNLNIDICELFQIMIDIFNNATARKQVTYSSNVAEQVQTKTFLNYSFEYLNKIFSQIESQLCYATRTNLGTLTNSVMQYIDLTWLMHHNQINSTFKETFSGQFLHSNACENCFIVRFRSEAFTVLPLSLNLNNSSNVIGETYTIQQIFANLRTVETVQSTSCSNCVKSMGEGNHTQTFMSQLTTTFSPIRTFDQPTNRLFSSTPKQASIPQRSFYMKKQTTIANYPNVLCVQLLRFRFDKVSQRTVKLSTRVIIEPEQRLDLSSLHPLKGYIKTTTPTFNYRLIAICLHISSQNRTSSYFSDSLNLRTRANRDGHYVCIYRSDGVNSTNWYLSDDEKILEIPLTENFFKSTYVTENCYLLFYQRQ</sequence>
<dbReference type="GO" id="GO:0004843">
    <property type="term" value="F:cysteine-type deubiquitinase activity"/>
    <property type="evidence" value="ECO:0007669"/>
    <property type="project" value="UniProtKB-EC"/>
</dbReference>
<evidence type="ECO:0000313" key="9">
    <source>
        <dbReference type="EMBL" id="CAF1017956.1"/>
    </source>
</evidence>
<dbReference type="PANTHER" id="PTHR24006">
    <property type="entry name" value="UBIQUITIN CARBOXYL-TERMINAL HYDROLASE"/>
    <property type="match status" value="1"/>
</dbReference>
<dbReference type="Proteomes" id="UP000681722">
    <property type="component" value="Unassembled WGS sequence"/>
</dbReference>
<keyword evidence="11" id="KW-1185">Reference proteome</keyword>
<protein>
    <recommendedName>
        <fullName evidence="3">ubiquitinyl hydrolase 1</fullName>
        <ecNumber evidence="3">3.4.19.12</ecNumber>
    </recommendedName>
</protein>
<dbReference type="CDD" id="cd02257">
    <property type="entry name" value="Peptidase_C19"/>
    <property type="match status" value="1"/>
</dbReference>
<dbReference type="Proteomes" id="UP000663829">
    <property type="component" value="Unassembled WGS sequence"/>
</dbReference>